<feature type="transmembrane region" description="Helical" evidence="2">
    <location>
        <begin position="401"/>
        <end position="423"/>
    </location>
</feature>
<feature type="transmembrane region" description="Helical" evidence="2">
    <location>
        <begin position="132"/>
        <end position="149"/>
    </location>
</feature>
<organism evidence="3">
    <name type="scientific">Candidatus Kentrum sp. TC</name>
    <dbReference type="NCBI Taxonomy" id="2126339"/>
    <lineage>
        <taxon>Bacteria</taxon>
        <taxon>Pseudomonadati</taxon>
        <taxon>Pseudomonadota</taxon>
        <taxon>Gammaproteobacteria</taxon>
        <taxon>Candidatus Kentrum</taxon>
    </lineage>
</organism>
<feature type="transmembrane region" description="Helical" evidence="2">
    <location>
        <begin position="169"/>
        <end position="187"/>
    </location>
</feature>
<feature type="transmembrane region" description="Helical" evidence="2">
    <location>
        <begin position="489"/>
        <end position="507"/>
    </location>
</feature>
<feature type="transmembrane region" description="Helical" evidence="2">
    <location>
        <begin position="543"/>
        <end position="565"/>
    </location>
</feature>
<feature type="transmembrane region" description="Helical" evidence="2">
    <location>
        <begin position="513"/>
        <end position="531"/>
    </location>
</feature>
<dbReference type="EMBL" id="CAADFT010000126">
    <property type="protein sequence ID" value="VFK48694.1"/>
    <property type="molecule type" value="Genomic_DNA"/>
</dbReference>
<feature type="transmembrane region" description="Helical" evidence="2">
    <location>
        <begin position="280"/>
        <end position="301"/>
    </location>
</feature>
<evidence type="ECO:0000256" key="2">
    <source>
        <dbReference type="SAM" id="Phobius"/>
    </source>
</evidence>
<evidence type="ECO:0000313" key="3">
    <source>
        <dbReference type="EMBL" id="VFK48694.1"/>
    </source>
</evidence>
<sequence length="733" mass="82798">MEFLGLKIKGLHGRSSTLSSDEPKTMNSHKDSPLLPNHLTPSGLAVLFTLITILISWGVLYLPWQSSILWEVYLPESLQPDVHDSTGQRMAHRAAIGMIAVFSLLGAYLGWRNRLHFHGPAARRIARGFGYLRGYAWIGLVLVVILAAMEAALKETTLIDIIKAFKPAYIVVGILILWFLPTIASRLSPWVRRILWLVFLIYCLYLLLPGLIVTPNYTRLSPEVFSIADRHHAAVIYPTLLFTHEGMRIFHDFLPPYGILIPALAAMGQQLLGAFSFGDFLHFIQLTQIAFFLMMVAAHRIRLAGRSLVLVGVISLILPWLGSFGVPILLPNLSAWRFLGIALTPLLLVSVRHLSMGWTAVILGFGSGIMLSINLETGLCLSAGMLAYLTVRMNPFSWGRFMQSMALFAVGFFVLAGICAVLFRVSAGYWPPVPHIGGIFNAIIYFSSGLVGFTPYWDPLAIVIFTHTSFIAIRSAMTWRMRTLPFRAAFRLALAIIILSWFAYYASHSGVSTLWTLMALYLFFIPGYVSLERLVRWKKRWKLGRWRATPVAAVILILILMPTALRTNLHAFHRVSRGIATPTQSSVPGAEEVSGIWLAREVAARLKEKSAYVRAVASLDDFLMFTSDIHMISLLSGHIFEFPKGDLFYSITQRRDLDAAVHQIVTRMPKRLLFDANILFHPPPEKKRETYSIFKRHVFKEQELLRRLQNRLKEYYRPAAVVSGWEVWERRVP</sequence>
<feature type="region of interest" description="Disordered" evidence="1">
    <location>
        <begin position="13"/>
        <end position="32"/>
    </location>
</feature>
<feature type="compositionally biased region" description="Basic and acidic residues" evidence="1">
    <location>
        <begin position="21"/>
        <end position="32"/>
    </location>
</feature>
<feature type="transmembrane region" description="Helical" evidence="2">
    <location>
        <begin position="308"/>
        <end position="330"/>
    </location>
</feature>
<evidence type="ECO:0008006" key="4">
    <source>
        <dbReference type="Google" id="ProtNLM"/>
    </source>
</evidence>
<feature type="transmembrane region" description="Helical" evidence="2">
    <location>
        <begin position="90"/>
        <end position="111"/>
    </location>
</feature>
<name>A0A450Z4H1_9GAMM</name>
<keyword evidence="2" id="KW-0812">Transmembrane</keyword>
<keyword evidence="2" id="KW-0472">Membrane</keyword>
<proteinExistence type="predicted"/>
<reference evidence="3" key="1">
    <citation type="submission" date="2019-02" db="EMBL/GenBank/DDBJ databases">
        <authorList>
            <person name="Gruber-Vodicka R. H."/>
            <person name="Seah K. B. B."/>
        </authorList>
    </citation>
    <scope>NUCLEOTIDE SEQUENCE</scope>
    <source>
        <strain evidence="3">BECK_BZ125</strain>
    </source>
</reference>
<dbReference type="AlphaFoldDB" id="A0A450Z4H1"/>
<gene>
    <name evidence="3" type="ORF">BECKTC1821E_GA0114239_11262</name>
</gene>
<feature type="transmembrane region" description="Helical" evidence="2">
    <location>
        <begin position="44"/>
        <end position="64"/>
    </location>
</feature>
<feature type="transmembrane region" description="Helical" evidence="2">
    <location>
        <begin position="361"/>
        <end position="389"/>
    </location>
</feature>
<evidence type="ECO:0000256" key="1">
    <source>
        <dbReference type="SAM" id="MobiDB-lite"/>
    </source>
</evidence>
<feature type="transmembrane region" description="Helical" evidence="2">
    <location>
        <begin position="435"/>
        <end position="453"/>
    </location>
</feature>
<feature type="transmembrane region" description="Helical" evidence="2">
    <location>
        <begin position="194"/>
        <end position="213"/>
    </location>
</feature>
<keyword evidence="2" id="KW-1133">Transmembrane helix</keyword>
<accession>A0A450Z4H1</accession>
<protein>
    <recommendedName>
        <fullName evidence="4">4-amino-4-deoxy-L-arabinose transferase</fullName>
    </recommendedName>
</protein>